<dbReference type="GO" id="GO:0005737">
    <property type="term" value="C:cytoplasm"/>
    <property type="evidence" value="ECO:0007669"/>
    <property type="project" value="UniProtKB-SubCell"/>
</dbReference>
<dbReference type="Gene3D" id="1.10.10.390">
    <property type="match status" value="1"/>
</dbReference>
<feature type="binding site" evidence="11">
    <location>
        <begin position="265"/>
        <end position="271"/>
    </location>
    <ligand>
        <name>acetyl-CoA</name>
        <dbReference type="ChEBI" id="CHEBI:57288"/>
    </ligand>
</feature>
<evidence type="ECO:0000256" key="6">
    <source>
        <dbReference type="ARBA" id="ARBA00023242"/>
    </source>
</evidence>
<evidence type="ECO:0000256" key="12">
    <source>
        <dbReference type="PIRSR" id="PIRSR038084-3"/>
    </source>
</evidence>
<feature type="region of interest" description="Interaction with histone H4 N-terminus" evidence="11">
    <location>
        <begin position="40"/>
        <end position="42"/>
    </location>
</feature>
<dbReference type="InterPro" id="IPR019467">
    <property type="entry name" value="Hat1_N"/>
</dbReference>
<dbReference type="GO" id="GO:0031509">
    <property type="term" value="P:subtelomeric heterochromatin formation"/>
    <property type="evidence" value="ECO:0007669"/>
    <property type="project" value="InterPro"/>
</dbReference>
<dbReference type="GO" id="GO:0005634">
    <property type="term" value="C:nucleus"/>
    <property type="evidence" value="ECO:0007669"/>
    <property type="project" value="UniProtKB-SubCell"/>
</dbReference>
<keyword evidence="9" id="KW-0963">Cytoplasm</keyword>
<feature type="domain" description="Histone acetyl transferase HAT1 N-terminal" evidence="14">
    <location>
        <begin position="5"/>
        <end position="201"/>
    </location>
</feature>
<keyword evidence="5 9" id="KW-0808">Transferase</keyword>
<dbReference type="InterPro" id="IPR013523">
    <property type="entry name" value="Hist_AcTrfase_HAT1_C"/>
</dbReference>
<protein>
    <recommendedName>
        <fullName evidence="4 9">Histone acetyltransferase type B catalytic subunit</fullName>
        <ecNumber evidence="3 9">2.3.1.48</ecNumber>
    </recommendedName>
</protein>
<feature type="compositionally biased region" description="Low complexity" evidence="13">
    <location>
        <begin position="152"/>
        <end position="165"/>
    </location>
</feature>
<comment type="function">
    <text evidence="9">Catalytic component of the histone acetylase B (HAT-B) complex. Has intrinsic substrate specificity that modifies lysine in recognition sequence GXGKXG. Involved in DNA double-strand break repair.</text>
</comment>
<feature type="region of interest" description="Disordered" evidence="13">
    <location>
        <begin position="433"/>
        <end position="463"/>
    </location>
</feature>
<evidence type="ECO:0000313" key="15">
    <source>
        <dbReference type="EMBL" id="PWN99710.1"/>
    </source>
</evidence>
<evidence type="ECO:0000256" key="4">
    <source>
        <dbReference type="ARBA" id="ARBA00021268"/>
    </source>
</evidence>
<evidence type="ECO:0000259" key="14">
    <source>
        <dbReference type="Pfam" id="PF10394"/>
    </source>
</evidence>
<dbReference type="Gene3D" id="3.90.360.10">
    <property type="entry name" value="Histone acetyl transferase 1 (HAT1), N-terminal domain"/>
    <property type="match status" value="1"/>
</dbReference>
<dbReference type="Pfam" id="PF21184">
    <property type="entry name" value="HAT1_C_fung"/>
    <property type="match status" value="1"/>
</dbReference>
<evidence type="ECO:0000256" key="10">
    <source>
        <dbReference type="PIRSR" id="PIRSR038084-1"/>
    </source>
</evidence>
<dbReference type="Proteomes" id="UP000245946">
    <property type="component" value="Unassembled WGS sequence"/>
</dbReference>
<comment type="subunit">
    <text evidence="9">Component of the HAT-B complex composed of at least HAT1 and HAT2. The HAT-B complex binds to histone H4 tail.</text>
</comment>
<dbReference type="OrthoDB" id="10253098at2759"/>
<feature type="region of interest" description="Interaction with histone H4 N-terminus" evidence="11">
    <location>
        <begin position="242"/>
        <end position="244"/>
    </location>
</feature>
<evidence type="ECO:0000256" key="5">
    <source>
        <dbReference type="ARBA" id="ARBA00022679"/>
    </source>
</evidence>
<dbReference type="GO" id="GO:0004402">
    <property type="term" value="F:histone acetyltransferase activity"/>
    <property type="evidence" value="ECO:0007669"/>
    <property type="project" value="UniProtKB-UniRule"/>
</dbReference>
<evidence type="ECO:0000256" key="9">
    <source>
        <dbReference type="PIRNR" id="PIRNR038084"/>
    </source>
</evidence>
<proteinExistence type="inferred from homology"/>
<dbReference type="GeneID" id="37268378"/>
<dbReference type="PANTHER" id="PTHR12046">
    <property type="entry name" value="HISTONE ACETYLTRANSFERASE TYPE B CATALYTIC SUBUNIT"/>
    <property type="match status" value="1"/>
</dbReference>
<sequence>MPDKWVCSSNDALRLSLVRGGADDEPLVFAPTFTYPIFGEAEAIYGYANLAIALSFAAASLTPCLRVSYDAKNERTTTEIDDVAAKMREILPEDDVLDDAAALAELARRERCEGAFKPLGELVHSYTRPAAEPKSAAAGKGKGKGKGRARGQGESSSAGASSSAAAPAEERHFEIYHATWATPGFRELHRRMQVFTLLFIEGASYIQEDEAAWEWYVLYERLPPVSPAGPPGYAFAGYTSLYRFWCYPASSRVRLSQFVVLPPFQGAGHGSALYTHVLDSVIAASDVQELTVEDPSEAFDRVRDGSDLRRLFSQADGFANDAKKHGRLLAPVDAKWSEEQRLKRKIAPRQWGRLVEMVMLLNLDQEDVAQCKKYRLQVKARLYRHNRDVLKQMTRAERISKLHQTFESVVDEYAGLTGVDVDDLLDSYNIIEEEEEEEGEETGGSSSKAYGNGGPSRKMARLG</sequence>
<dbReference type="PIRSF" id="PIRSF038084">
    <property type="entry name" value="HAT-B_cat"/>
    <property type="match status" value="1"/>
</dbReference>
<feature type="active site" description="Proton donor/acceptor" evidence="10">
    <location>
        <position position="293"/>
    </location>
</feature>
<evidence type="ECO:0000313" key="16">
    <source>
        <dbReference type="Proteomes" id="UP000245946"/>
    </source>
</evidence>
<dbReference type="Gene3D" id="3.40.630.30">
    <property type="match status" value="1"/>
</dbReference>
<keyword evidence="7 9" id="KW-0012">Acyltransferase</keyword>
<accession>A0A316ZDD1</accession>
<comment type="similarity">
    <text evidence="2 9">Belongs to the HAT1 family.</text>
</comment>
<evidence type="ECO:0000256" key="2">
    <source>
        <dbReference type="ARBA" id="ARBA00010543"/>
    </source>
</evidence>
<dbReference type="AlphaFoldDB" id="A0A316ZDD1"/>
<feature type="site" description="Interaction with histone H4 N-terminus" evidence="12">
    <location>
        <position position="213"/>
    </location>
</feature>
<comment type="subcellular location">
    <subcellularLocation>
        <location evidence="9">Cytoplasm</location>
    </subcellularLocation>
    <subcellularLocation>
        <location evidence="1 9">Nucleus</location>
    </subcellularLocation>
</comment>
<evidence type="ECO:0000256" key="1">
    <source>
        <dbReference type="ARBA" id="ARBA00004123"/>
    </source>
</evidence>
<dbReference type="InterPro" id="IPR016181">
    <property type="entry name" value="Acyl_CoA_acyltransferase"/>
</dbReference>
<gene>
    <name evidence="15" type="ORF">FA09DRAFT_316157</name>
</gene>
<dbReference type="RefSeq" id="XP_025599989.1">
    <property type="nucleotide sequence ID" value="XM_025740834.1"/>
</dbReference>
<reference evidence="15 16" key="1">
    <citation type="journal article" date="2018" name="Mol. Biol. Evol.">
        <title>Broad Genomic Sampling Reveals a Smut Pathogenic Ancestry of the Fungal Clade Ustilaginomycotina.</title>
        <authorList>
            <person name="Kijpornyongpan T."/>
            <person name="Mondo S.J."/>
            <person name="Barry K."/>
            <person name="Sandor L."/>
            <person name="Lee J."/>
            <person name="Lipzen A."/>
            <person name="Pangilinan J."/>
            <person name="LaButti K."/>
            <person name="Hainaut M."/>
            <person name="Henrissat B."/>
            <person name="Grigoriev I.V."/>
            <person name="Spatafora J.W."/>
            <person name="Aime M.C."/>
        </authorList>
    </citation>
    <scope>NUCLEOTIDE SEQUENCE [LARGE SCALE GENOMIC DNA]</scope>
    <source>
        <strain evidence="15 16">MCA 4186</strain>
    </source>
</reference>
<name>A0A316ZDD1_9BASI</name>
<evidence type="ECO:0000256" key="11">
    <source>
        <dbReference type="PIRSR" id="PIRSR038084-2"/>
    </source>
</evidence>
<dbReference type="EC" id="2.3.1.48" evidence="3 9"/>
<dbReference type="STRING" id="58919.A0A316ZDD1"/>
<evidence type="ECO:0000256" key="7">
    <source>
        <dbReference type="ARBA" id="ARBA00023315"/>
    </source>
</evidence>
<dbReference type="GO" id="GO:0042393">
    <property type="term" value="F:histone binding"/>
    <property type="evidence" value="ECO:0007669"/>
    <property type="project" value="InterPro"/>
</dbReference>
<dbReference type="SUPFAM" id="SSF55729">
    <property type="entry name" value="Acyl-CoA N-acyltransferases (Nat)"/>
    <property type="match status" value="1"/>
</dbReference>
<dbReference type="InterPro" id="IPR037113">
    <property type="entry name" value="Hat1_N_sf"/>
</dbReference>
<dbReference type="InterPro" id="IPR017380">
    <property type="entry name" value="Hist_AcTrfase_B-typ_cat-su"/>
</dbReference>
<dbReference type="Pfam" id="PF10394">
    <property type="entry name" value="Hat1_N"/>
    <property type="match status" value="1"/>
</dbReference>
<dbReference type="EMBL" id="KZ819287">
    <property type="protein sequence ID" value="PWN99710.1"/>
    <property type="molecule type" value="Genomic_DNA"/>
</dbReference>
<evidence type="ECO:0000256" key="8">
    <source>
        <dbReference type="ARBA" id="ARBA00048017"/>
    </source>
</evidence>
<feature type="region of interest" description="Disordered" evidence="13">
    <location>
        <begin position="130"/>
        <end position="165"/>
    </location>
</feature>
<comment type="catalytic activity">
    <reaction evidence="8 9">
        <text>L-lysyl-[protein] + acetyl-CoA = N(6)-acetyl-L-lysyl-[protein] + CoA + H(+)</text>
        <dbReference type="Rhea" id="RHEA:45948"/>
        <dbReference type="Rhea" id="RHEA-COMP:9752"/>
        <dbReference type="Rhea" id="RHEA-COMP:10731"/>
        <dbReference type="ChEBI" id="CHEBI:15378"/>
        <dbReference type="ChEBI" id="CHEBI:29969"/>
        <dbReference type="ChEBI" id="CHEBI:57287"/>
        <dbReference type="ChEBI" id="CHEBI:57288"/>
        <dbReference type="ChEBI" id="CHEBI:61930"/>
        <dbReference type="EC" id="2.3.1.48"/>
    </reaction>
</comment>
<organism evidence="15 16">
    <name type="scientific">Tilletiopsis washingtonensis</name>
    <dbReference type="NCBI Taxonomy" id="58919"/>
    <lineage>
        <taxon>Eukaryota</taxon>
        <taxon>Fungi</taxon>
        <taxon>Dikarya</taxon>
        <taxon>Basidiomycota</taxon>
        <taxon>Ustilaginomycotina</taxon>
        <taxon>Exobasidiomycetes</taxon>
        <taxon>Entylomatales</taxon>
        <taxon>Entylomatales incertae sedis</taxon>
        <taxon>Tilletiopsis</taxon>
    </lineage>
</organism>
<evidence type="ECO:0000256" key="13">
    <source>
        <dbReference type="SAM" id="MobiDB-lite"/>
    </source>
</evidence>
<keyword evidence="16" id="KW-1185">Reference proteome</keyword>
<keyword evidence="6 9" id="KW-0539">Nucleus</keyword>
<evidence type="ECO:0000256" key="3">
    <source>
        <dbReference type="ARBA" id="ARBA00013184"/>
    </source>
</evidence>
<dbReference type="GO" id="GO:0000781">
    <property type="term" value="C:chromosome, telomeric region"/>
    <property type="evidence" value="ECO:0007669"/>
    <property type="project" value="GOC"/>
</dbReference>